<dbReference type="OrthoDB" id="507128at2759"/>
<dbReference type="Gene3D" id="2.60.40.1210">
    <property type="entry name" value="Cellobiose dehydrogenase, cytochrome domain"/>
    <property type="match status" value="1"/>
</dbReference>
<dbReference type="InterPro" id="IPR011041">
    <property type="entry name" value="Quinoprot_gluc/sorb_DH_b-prop"/>
</dbReference>
<feature type="region of interest" description="Disordered" evidence="1">
    <location>
        <begin position="139"/>
        <end position="158"/>
    </location>
</feature>
<accession>A8P0R6</accession>
<feature type="region of interest" description="Disordered" evidence="1">
    <location>
        <begin position="572"/>
        <end position="605"/>
    </location>
</feature>
<name>A8P0R6_COPC7</name>
<proteinExistence type="predicted"/>
<organism evidence="4 5">
    <name type="scientific">Coprinopsis cinerea (strain Okayama-7 / 130 / ATCC MYA-4618 / FGSC 9003)</name>
    <name type="common">Inky cap fungus</name>
    <name type="synonym">Hormographiella aspergillata</name>
    <dbReference type="NCBI Taxonomy" id="240176"/>
    <lineage>
        <taxon>Eukaryota</taxon>
        <taxon>Fungi</taxon>
        <taxon>Dikarya</taxon>
        <taxon>Basidiomycota</taxon>
        <taxon>Agaricomycotina</taxon>
        <taxon>Agaricomycetes</taxon>
        <taxon>Agaricomycetidae</taxon>
        <taxon>Agaricales</taxon>
        <taxon>Agaricineae</taxon>
        <taxon>Psathyrellaceae</taxon>
        <taxon>Coprinopsis</taxon>
    </lineage>
</organism>
<dbReference type="GeneID" id="6014511"/>
<gene>
    <name evidence="4" type="ORF">CC1G_09499</name>
</gene>
<dbReference type="OMA" id="SAVYAWD"/>
<dbReference type="KEGG" id="cci:CC1G_09499"/>
<reference evidence="4 5" key="1">
    <citation type="journal article" date="2010" name="Proc. Natl. Acad. Sci. U.S.A.">
        <title>Insights into evolution of multicellular fungi from the assembled chromosomes of the mushroom Coprinopsis cinerea (Coprinus cinereus).</title>
        <authorList>
            <person name="Stajich J.E."/>
            <person name="Wilke S.K."/>
            <person name="Ahren D."/>
            <person name="Au C.H."/>
            <person name="Birren B.W."/>
            <person name="Borodovsky M."/>
            <person name="Burns C."/>
            <person name="Canback B."/>
            <person name="Casselton L.A."/>
            <person name="Cheng C.K."/>
            <person name="Deng J."/>
            <person name="Dietrich F.S."/>
            <person name="Fargo D.C."/>
            <person name="Farman M.L."/>
            <person name="Gathman A.C."/>
            <person name="Goldberg J."/>
            <person name="Guigo R."/>
            <person name="Hoegger P.J."/>
            <person name="Hooker J.B."/>
            <person name="Huggins A."/>
            <person name="James T.Y."/>
            <person name="Kamada T."/>
            <person name="Kilaru S."/>
            <person name="Kodira C."/>
            <person name="Kues U."/>
            <person name="Kupfer D."/>
            <person name="Kwan H.S."/>
            <person name="Lomsadze A."/>
            <person name="Li W."/>
            <person name="Lilly W.W."/>
            <person name="Ma L.J."/>
            <person name="Mackey A.J."/>
            <person name="Manning G."/>
            <person name="Martin F."/>
            <person name="Muraguchi H."/>
            <person name="Natvig D.O."/>
            <person name="Palmerini H."/>
            <person name="Ramesh M.A."/>
            <person name="Rehmeyer C.J."/>
            <person name="Roe B.A."/>
            <person name="Shenoy N."/>
            <person name="Stanke M."/>
            <person name="Ter-Hovhannisyan V."/>
            <person name="Tunlid A."/>
            <person name="Velagapudi R."/>
            <person name="Vision T.J."/>
            <person name="Zeng Q."/>
            <person name="Zolan M.E."/>
            <person name="Pukkila P.J."/>
        </authorList>
    </citation>
    <scope>NUCLEOTIDE SEQUENCE [LARGE SCALE GENOMIC DNA]</scope>
    <source>
        <strain evidence="5">Okayama-7 / 130 / ATCC MYA-4618 / FGSC 9003</strain>
    </source>
</reference>
<dbReference type="InterPro" id="IPR054539">
    <property type="entry name" value="Beta-prop_PDH"/>
</dbReference>
<dbReference type="InterPro" id="IPR011042">
    <property type="entry name" value="6-blade_b-propeller_TolB-like"/>
</dbReference>
<feature type="chain" id="PRO_5002724553" description="Pyrroloquinoline quinone-dependent pyranose dehydrogenase beta-propeller domain-containing protein" evidence="2">
    <location>
        <begin position="21"/>
        <end position="613"/>
    </location>
</feature>
<dbReference type="InParanoid" id="A8P0R6"/>
<evidence type="ECO:0000259" key="3">
    <source>
        <dbReference type="Pfam" id="PF22807"/>
    </source>
</evidence>
<dbReference type="EMBL" id="AACS02000006">
    <property type="protein sequence ID" value="EAU83830.2"/>
    <property type="molecule type" value="Genomic_DNA"/>
</dbReference>
<dbReference type="SUPFAM" id="SSF49344">
    <property type="entry name" value="CBD9-like"/>
    <property type="match status" value="1"/>
</dbReference>
<evidence type="ECO:0000256" key="2">
    <source>
        <dbReference type="SAM" id="SignalP"/>
    </source>
</evidence>
<dbReference type="eggNOG" id="ENOG502R9MT">
    <property type="taxonomic scope" value="Eukaryota"/>
</dbReference>
<feature type="signal peptide" evidence="2">
    <location>
        <begin position="1"/>
        <end position="20"/>
    </location>
</feature>
<dbReference type="HOGENOM" id="CLU_427550_0_0_1"/>
<evidence type="ECO:0000313" key="4">
    <source>
        <dbReference type="EMBL" id="EAU83830.2"/>
    </source>
</evidence>
<feature type="domain" description="Pyrroloquinoline quinone-dependent pyranose dehydrogenase beta-propeller" evidence="3">
    <location>
        <begin position="182"/>
        <end position="572"/>
    </location>
</feature>
<evidence type="ECO:0000256" key="1">
    <source>
        <dbReference type="SAM" id="MobiDB-lite"/>
    </source>
</evidence>
<dbReference type="Pfam" id="PF22807">
    <property type="entry name" value="TrAA12"/>
    <property type="match status" value="1"/>
</dbReference>
<keyword evidence="2" id="KW-0732">Signal</keyword>
<dbReference type="Proteomes" id="UP000001861">
    <property type="component" value="Unassembled WGS sequence"/>
</dbReference>
<dbReference type="SUPFAM" id="SSF50952">
    <property type="entry name" value="Soluble quinoprotein glucose dehydrogenase"/>
    <property type="match status" value="1"/>
</dbReference>
<feature type="compositionally biased region" description="Low complexity" evidence="1">
    <location>
        <begin position="577"/>
        <end position="605"/>
    </location>
</feature>
<keyword evidence="5" id="KW-1185">Reference proteome</keyword>
<dbReference type="VEuPathDB" id="FungiDB:CC1G_09499"/>
<dbReference type="Gene3D" id="2.120.10.30">
    <property type="entry name" value="TolB, C-terminal domain"/>
    <property type="match status" value="1"/>
</dbReference>
<comment type="caution">
    <text evidence="4">The sequence shown here is derived from an EMBL/GenBank/DDBJ whole genome shotgun (WGS) entry which is preliminary data.</text>
</comment>
<dbReference type="AlphaFoldDB" id="A8P0R6"/>
<dbReference type="RefSeq" id="XP_001837948.2">
    <property type="nucleotide sequence ID" value="XM_001837896.2"/>
</dbReference>
<evidence type="ECO:0000313" key="5">
    <source>
        <dbReference type="Proteomes" id="UP000001861"/>
    </source>
</evidence>
<protein>
    <recommendedName>
        <fullName evidence="3">Pyrroloquinoline quinone-dependent pyranose dehydrogenase beta-propeller domain-containing protein</fullName>
    </recommendedName>
</protein>
<sequence>MVALVGFVLVLSLRALLVTAQLFPVATQWCDNLTNICFWRHYISSLDTAWGYLFPPAGRNEFIGFFTAPNCTSWSGGSGGINLNGDHLFGFVTHAAIKPLTPSDPNSSLYQHTLSGQHILNTVNARSASYDTILSQLANAPPLTPGGGTPGPTPTTATTTQIPTPTGPLSCPGAPAPSYVMNVAPGWRVTPVLGRLRSPRGITMDSRGNLLVLQRGIGVTGHQVDANGCVTSSQTIIQDTRLNHGLDVVGNKLYASSSDIAWSWDYDPVAMTVSNMKVLVTGMFNPGHNTRTIHVSRKYPDFISLSVGSDSNIDVPSFQPAVGRSQIRVFDMRNLPANGAPYNSSYGKVFGYGLRNDVGIAEDRAGIVYSVENSLDNAYRTVNGVRRDIHNNNPAEKVYRLGNPTSPNENLFGGYPYCYTVWEETDIIDKSVRPGDWFVQDTGNSQYTDAWCEANSVKPIALLPPHTAPLDMKFGVRPDDTNLYVGLHGSWNRSPPQGYKVVIIPGRYSATGEWSPTVDLAQTKTSFTDLLTNRNENQCQGGCFRPVGLIFSANGENLYVSSDTSGEIFLLKGPGGSSPVEPTTSVPTSTPTTPTTTSTAPGPTQTLWGQWYV</sequence>